<evidence type="ECO:0000256" key="1">
    <source>
        <dbReference type="ARBA" id="ARBA00004141"/>
    </source>
</evidence>
<evidence type="ECO:0000256" key="9">
    <source>
        <dbReference type="ARBA" id="ARBA00038341"/>
    </source>
</evidence>
<evidence type="ECO:0000259" key="12">
    <source>
        <dbReference type="Pfam" id="PF23256"/>
    </source>
</evidence>
<accession>A0AAD7PVR2</accession>
<feature type="transmembrane region" description="Helical" evidence="10">
    <location>
        <begin position="301"/>
        <end position="319"/>
    </location>
</feature>
<dbReference type="InterPro" id="IPR006153">
    <property type="entry name" value="Cation/H_exchanger_TM"/>
</dbReference>
<dbReference type="GO" id="GO:0016020">
    <property type="term" value="C:membrane"/>
    <property type="evidence" value="ECO:0007669"/>
    <property type="project" value="UniProtKB-SubCell"/>
</dbReference>
<dbReference type="Gene3D" id="1.20.1530.20">
    <property type="match status" value="1"/>
</dbReference>
<evidence type="ECO:0000256" key="5">
    <source>
        <dbReference type="ARBA" id="ARBA00022958"/>
    </source>
</evidence>
<comment type="similarity">
    <text evidence="9">Belongs to the monovalent cation:proton antiporter 2 (CPA2) transporter (TC 2.A.37) family. CHX (TC 2.A.37.4) subfamily.</text>
</comment>
<feature type="domain" description="Cation/H+ exchanger transmembrane" evidence="11">
    <location>
        <begin position="30"/>
        <end position="412"/>
    </location>
</feature>
<dbReference type="GO" id="GO:0012505">
    <property type="term" value="C:endomembrane system"/>
    <property type="evidence" value="ECO:0007669"/>
    <property type="project" value="TreeGrafter"/>
</dbReference>
<dbReference type="Pfam" id="PF23256">
    <property type="entry name" value="CHX17_2nd"/>
    <property type="match status" value="1"/>
</dbReference>
<feature type="transmembrane region" description="Helical" evidence="10">
    <location>
        <begin position="208"/>
        <end position="229"/>
    </location>
</feature>
<dbReference type="GO" id="GO:1902600">
    <property type="term" value="P:proton transmembrane transport"/>
    <property type="evidence" value="ECO:0007669"/>
    <property type="project" value="InterPro"/>
</dbReference>
<dbReference type="GO" id="GO:0015297">
    <property type="term" value="F:antiporter activity"/>
    <property type="evidence" value="ECO:0007669"/>
    <property type="project" value="InterPro"/>
</dbReference>
<feature type="transmembrane region" description="Helical" evidence="10">
    <location>
        <begin position="111"/>
        <end position="134"/>
    </location>
</feature>
<feature type="transmembrane region" description="Helical" evidence="10">
    <location>
        <begin position="21"/>
        <end position="41"/>
    </location>
</feature>
<evidence type="ECO:0000259" key="11">
    <source>
        <dbReference type="Pfam" id="PF00999"/>
    </source>
</evidence>
<feature type="transmembrane region" description="Helical" evidence="10">
    <location>
        <begin position="146"/>
        <end position="167"/>
    </location>
</feature>
<keyword evidence="6 10" id="KW-1133">Transmembrane helix</keyword>
<evidence type="ECO:0000313" key="15">
    <source>
        <dbReference type="Proteomes" id="UP001163823"/>
    </source>
</evidence>
<feature type="transmembrane region" description="Helical" evidence="10">
    <location>
        <begin position="325"/>
        <end position="350"/>
    </location>
</feature>
<evidence type="ECO:0000256" key="4">
    <source>
        <dbReference type="ARBA" id="ARBA00022692"/>
    </source>
</evidence>
<dbReference type="InterPro" id="IPR057290">
    <property type="entry name" value="CHX17_C"/>
</dbReference>
<evidence type="ECO:0000256" key="8">
    <source>
        <dbReference type="ARBA" id="ARBA00023136"/>
    </source>
</evidence>
<sequence length="788" mass="87467">MDATHRVFCGNDMSNPITSMGMQVSCILVISHFFNILLKAFGQPGPIAQILAGLVLGPSGMSNIEKVKNVFIQDNSTDINEVFSFFCRILFMFLIGLETDIRYMIRNIRMANILASGGAIVGSIFGFAVSFYVYQQIGGEKNMLPFNFIIMLVLAYTASPIVIRLAVELKFATSDIGRIVISSAIINEMFCLVLFNLIVGWHIGKFHILGKGILSILVTGAVVLLNWYLSVWLNKRNWNQKYLKSPEVLLILSLVIASSMITELMAFNSIINCFVIGLLFPKEGKTARTLLHKLRYSIHNFVLPIYFGYIGFQVNFASFKGLNEVLLTFIMVLLGIGGKLSGTLFACHYLHIPSNEAIFLGFLLNLRGHADLLFISSALKQLNSFGDQAYNVMFISIVINTILSGIIVSFLISGEAKMFAHTRTTLELQRTEDELRLLACVYGSRHISVILALISALHGNQTSPISCHLMHLIELIKKSKSNLLYHEKEEHDFSDEEDYGGNDVVQIHEAVDAFTVETKIPIQQSKAVSSFAGLFKDVCDLSEDLRVSITLLPFHKHQRIDGKMESGKEGIRTTNQKVLRHAPCSVGVVVERGLAGVPGFSQLIGSSPTMQNVATLFFGGPDDREAIAWSIRIAKHPHVNMTIIRFLSASSSENEHIDNHDQEQREVVMALQRGESLDQTLNQIDNTFMVDFYNRYVASNQVEYVEKYVNNGAQTVEALKDIGGMFSLFIVGKGGPGHSPLTTALSDWEECPELGTVGDILASSDFKITGSVLVVQQHRQAKRAIMNE</sequence>
<evidence type="ECO:0000256" key="3">
    <source>
        <dbReference type="ARBA" id="ARBA00022538"/>
    </source>
</evidence>
<dbReference type="GO" id="GO:0006885">
    <property type="term" value="P:regulation of pH"/>
    <property type="evidence" value="ECO:0007669"/>
    <property type="project" value="TreeGrafter"/>
</dbReference>
<feature type="domain" description="Cation/H(+) antiporter C-terminal" evidence="13">
    <location>
        <begin position="613"/>
        <end position="778"/>
    </location>
</feature>
<dbReference type="InterPro" id="IPR038770">
    <property type="entry name" value="Na+/solute_symporter_sf"/>
</dbReference>
<comment type="caution">
    <text evidence="14">The sequence shown here is derived from an EMBL/GenBank/DDBJ whole genome shotgun (WGS) entry which is preliminary data.</text>
</comment>
<name>A0AAD7PVR2_QUISA</name>
<evidence type="ECO:0000256" key="6">
    <source>
        <dbReference type="ARBA" id="ARBA00022989"/>
    </source>
</evidence>
<keyword evidence="4 10" id="KW-0812">Transmembrane</keyword>
<evidence type="ECO:0000313" key="14">
    <source>
        <dbReference type="EMBL" id="KAJ7969162.1"/>
    </source>
</evidence>
<evidence type="ECO:0000256" key="10">
    <source>
        <dbReference type="SAM" id="Phobius"/>
    </source>
</evidence>
<keyword evidence="2" id="KW-0813">Transport</keyword>
<evidence type="ECO:0000259" key="13">
    <source>
        <dbReference type="Pfam" id="PF23259"/>
    </source>
</evidence>
<feature type="transmembrane region" description="Helical" evidence="10">
    <location>
        <begin position="249"/>
        <end position="280"/>
    </location>
</feature>
<comment type="subcellular location">
    <subcellularLocation>
        <location evidence="1">Membrane</location>
        <topology evidence="1">Multi-pass membrane protein</topology>
    </subcellularLocation>
</comment>
<dbReference type="Pfam" id="PF23259">
    <property type="entry name" value="CHX17_C"/>
    <property type="match status" value="1"/>
</dbReference>
<reference evidence="14" key="1">
    <citation type="journal article" date="2023" name="Science">
        <title>Elucidation of the pathway for biosynthesis of saponin adjuvants from the soapbark tree.</title>
        <authorList>
            <person name="Reed J."/>
            <person name="Orme A."/>
            <person name="El-Demerdash A."/>
            <person name="Owen C."/>
            <person name="Martin L.B.B."/>
            <person name="Misra R.C."/>
            <person name="Kikuchi S."/>
            <person name="Rejzek M."/>
            <person name="Martin A.C."/>
            <person name="Harkess A."/>
            <person name="Leebens-Mack J."/>
            <person name="Louveau T."/>
            <person name="Stephenson M.J."/>
            <person name="Osbourn A."/>
        </authorList>
    </citation>
    <scope>NUCLEOTIDE SEQUENCE</scope>
    <source>
        <strain evidence="14">S10</strain>
    </source>
</reference>
<organism evidence="14 15">
    <name type="scientific">Quillaja saponaria</name>
    <name type="common">Soap bark tree</name>
    <dbReference type="NCBI Taxonomy" id="32244"/>
    <lineage>
        <taxon>Eukaryota</taxon>
        <taxon>Viridiplantae</taxon>
        <taxon>Streptophyta</taxon>
        <taxon>Embryophyta</taxon>
        <taxon>Tracheophyta</taxon>
        <taxon>Spermatophyta</taxon>
        <taxon>Magnoliopsida</taxon>
        <taxon>eudicotyledons</taxon>
        <taxon>Gunneridae</taxon>
        <taxon>Pentapetalae</taxon>
        <taxon>rosids</taxon>
        <taxon>fabids</taxon>
        <taxon>Fabales</taxon>
        <taxon>Quillajaceae</taxon>
        <taxon>Quillaja</taxon>
    </lineage>
</organism>
<dbReference type="InterPro" id="IPR050794">
    <property type="entry name" value="CPA2_transporter"/>
</dbReference>
<feature type="domain" description="Cation/H(+) antiporter central" evidence="12">
    <location>
        <begin position="468"/>
        <end position="597"/>
    </location>
</feature>
<dbReference type="PANTHER" id="PTHR32468:SF18">
    <property type="entry name" value="CATION_H(+) ANTIPORTER 1"/>
    <property type="match status" value="1"/>
</dbReference>
<feature type="transmembrane region" description="Helical" evidence="10">
    <location>
        <begin position="357"/>
        <end position="379"/>
    </location>
</feature>
<evidence type="ECO:0000256" key="7">
    <source>
        <dbReference type="ARBA" id="ARBA00023065"/>
    </source>
</evidence>
<dbReference type="AlphaFoldDB" id="A0AAD7PVR2"/>
<keyword evidence="3" id="KW-0633">Potassium transport</keyword>
<proteinExistence type="inferred from homology"/>
<evidence type="ECO:0000256" key="2">
    <source>
        <dbReference type="ARBA" id="ARBA00022448"/>
    </source>
</evidence>
<dbReference type="GO" id="GO:0006813">
    <property type="term" value="P:potassium ion transport"/>
    <property type="evidence" value="ECO:0007669"/>
    <property type="project" value="UniProtKB-KW"/>
</dbReference>
<dbReference type="Proteomes" id="UP001163823">
    <property type="component" value="Chromosome 5"/>
</dbReference>
<protein>
    <submittedName>
        <fullName evidence="14">Cation/H(+) antiporter like</fullName>
    </submittedName>
</protein>
<keyword evidence="15" id="KW-1185">Reference proteome</keyword>
<feature type="transmembrane region" description="Helical" evidence="10">
    <location>
        <begin position="179"/>
        <end position="201"/>
    </location>
</feature>
<keyword evidence="7" id="KW-0406">Ion transport</keyword>
<dbReference type="PANTHER" id="PTHR32468">
    <property type="entry name" value="CATION/H + ANTIPORTER"/>
    <property type="match status" value="1"/>
</dbReference>
<keyword evidence="5" id="KW-0630">Potassium</keyword>
<feature type="transmembrane region" description="Helical" evidence="10">
    <location>
        <begin position="391"/>
        <end position="414"/>
    </location>
</feature>
<dbReference type="EMBL" id="JARAOO010000005">
    <property type="protein sequence ID" value="KAJ7969162.1"/>
    <property type="molecule type" value="Genomic_DNA"/>
</dbReference>
<dbReference type="InterPro" id="IPR057291">
    <property type="entry name" value="CHX17_2nd"/>
</dbReference>
<gene>
    <name evidence="14" type="ORF">O6P43_013162</name>
</gene>
<dbReference type="Pfam" id="PF00999">
    <property type="entry name" value="Na_H_Exchanger"/>
    <property type="match status" value="1"/>
</dbReference>
<keyword evidence="8 10" id="KW-0472">Membrane</keyword>
<dbReference type="KEGG" id="qsa:O6P43_013162"/>